<keyword evidence="2" id="KW-0614">Plasmid</keyword>
<geneLocation type="plasmid" evidence="2 3">
    <name>punmamed2</name>
</geneLocation>
<dbReference type="Proteomes" id="UP001216440">
    <property type="component" value="Plasmid punmamed2"/>
</dbReference>
<evidence type="ECO:0000313" key="3">
    <source>
        <dbReference type="Proteomes" id="UP001216440"/>
    </source>
</evidence>
<accession>A0ABY8KA94</accession>
<reference evidence="2 3" key="1">
    <citation type="submission" date="2023-03" db="EMBL/GenBank/DDBJ databases">
        <authorList>
            <person name="Mo P."/>
        </authorList>
    </citation>
    <scope>NUCLEOTIDE SEQUENCE [LARGE SCALE GENOMIC DNA]</scope>
    <source>
        <strain evidence="2 3">HUAS 5</strain>
        <plasmid evidence="2 3">punmamed2</plasmid>
    </source>
</reference>
<evidence type="ECO:0008006" key="4">
    <source>
        <dbReference type="Google" id="ProtNLM"/>
    </source>
</evidence>
<dbReference type="RefSeq" id="WP_279338192.1">
    <property type="nucleotide sequence ID" value="NZ_CP121683.1"/>
</dbReference>
<sequence>MNADPLQIGAVLQQLVQRAFDEDMRQGHFPVVARTARPDLVMMCSSGKSHTVMYLVQAKWRAETELDRVREELDRLDAMEVPEGAGGAISPARAFSAVKVGLRLRRSLSLLVARVHALRERAAALEAQVEFLHCALEQLLDDTRYPRQKWVLRTAASPCGVIRLTTPRVPRAPGSVRLPYRTEPTAGAAAA</sequence>
<dbReference type="EMBL" id="CP121683">
    <property type="protein sequence ID" value="WGD45140.1"/>
    <property type="molecule type" value="Genomic_DNA"/>
</dbReference>
<protein>
    <recommendedName>
        <fullName evidence="4">Restriction endonuclease type IV Mrr domain-containing protein</fullName>
    </recommendedName>
</protein>
<name>A0ABY8KA94_9ACTN</name>
<keyword evidence="3" id="KW-1185">Reference proteome</keyword>
<evidence type="ECO:0000256" key="1">
    <source>
        <dbReference type="SAM" id="Coils"/>
    </source>
</evidence>
<evidence type="ECO:0000313" key="2">
    <source>
        <dbReference type="EMBL" id="WGD45140.1"/>
    </source>
</evidence>
<gene>
    <name evidence="2" type="ORF">PYS65_34165</name>
</gene>
<proteinExistence type="predicted"/>
<keyword evidence="1" id="KW-0175">Coiled coil</keyword>
<feature type="coiled-coil region" evidence="1">
    <location>
        <begin position="108"/>
        <end position="142"/>
    </location>
</feature>
<organism evidence="2 3">
    <name type="scientific">Streptomyces cathayae</name>
    <dbReference type="NCBI Taxonomy" id="3031124"/>
    <lineage>
        <taxon>Bacteria</taxon>
        <taxon>Bacillati</taxon>
        <taxon>Actinomycetota</taxon>
        <taxon>Actinomycetes</taxon>
        <taxon>Kitasatosporales</taxon>
        <taxon>Streptomycetaceae</taxon>
        <taxon>Streptomyces</taxon>
    </lineage>
</organism>